<dbReference type="EMBL" id="JANBVO010000010">
    <property type="protein sequence ID" value="KAJ9149261.1"/>
    <property type="molecule type" value="Genomic_DNA"/>
</dbReference>
<protein>
    <submittedName>
        <fullName evidence="4">Acyltransferase LovD</fullName>
    </submittedName>
</protein>
<dbReference type="PANTHER" id="PTHR43283">
    <property type="entry name" value="BETA-LACTAMASE-RELATED"/>
    <property type="match status" value="1"/>
</dbReference>
<comment type="caution">
    <text evidence="4">The sequence shown here is derived from an EMBL/GenBank/DDBJ whole genome shotgun (WGS) entry which is preliminary data.</text>
</comment>
<evidence type="ECO:0000313" key="5">
    <source>
        <dbReference type="Proteomes" id="UP001174694"/>
    </source>
</evidence>
<dbReference type="Pfam" id="PF00144">
    <property type="entry name" value="Beta-lactamase"/>
    <property type="match status" value="1"/>
</dbReference>
<dbReference type="InterPro" id="IPR012338">
    <property type="entry name" value="Beta-lactam/transpept-like"/>
</dbReference>
<keyword evidence="2" id="KW-0378">Hydrolase</keyword>
<keyword evidence="5" id="KW-1185">Reference proteome</keyword>
<keyword evidence="4" id="KW-0808">Transferase</keyword>
<sequence length="399" mass="43780">MEELNRILGSYVVSNEETKGKLPGAALVVVNKDEVLCHAASGRIGVSPGSAGFTPRSFTWIASSTKIITATALMQLVERGLVGLDDDVRPHVSQLAEMQVLKGFDGDKPILENNTKPITLRQLLTHTVGLGYDIADPELIRWSKAVGRTCTNLGYTLDGWFTPLKFAPGEGWYYGSAVDWAGQVLEKITGKSLGEYMAENIFKPLSMEDTTFYRESLPHTEGRQVECSYRDAETGELCAVPHPVPANPPINSGGAGLYTTALDHAKVLQALLKASVSGGIVRKETVDEMFRPQLSEVQHGMLKYLTDMFHDGMVPDFPPGTSIQHGISGIINLEDVPGKRRKGSMMWLGMANSHWFIDRETGIAATLMVNVMPLPDQVVIKLWDELERAIYNDLLPAVR</sequence>
<dbReference type="PANTHER" id="PTHR43283:SF17">
    <property type="entry name" value="(LOVD), PUTATIVE (AFU_ORTHOLOGUE AFUA_5G00920)-RELATED"/>
    <property type="match status" value="1"/>
</dbReference>
<feature type="domain" description="Beta-lactamase-related" evidence="3">
    <location>
        <begin position="18"/>
        <end position="375"/>
    </location>
</feature>
<evidence type="ECO:0000259" key="3">
    <source>
        <dbReference type="Pfam" id="PF00144"/>
    </source>
</evidence>
<dbReference type="InterPro" id="IPR050789">
    <property type="entry name" value="Diverse_Enzym_Activities"/>
</dbReference>
<dbReference type="Gene3D" id="3.40.710.10">
    <property type="entry name" value="DD-peptidase/beta-lactamase superfamily"/>
    <property type="match status" value="1"/>
</dbReference>
<dbReference type="SUPFAM" id="SSF56601">
    <property type="entry name" value="beta-lactamase/transpeptidase-like"/>
    <property type="match status" value="1"/>
</dbReference>
<gene>
    <name evidence="4" type="ORF">NKR23_g4208</name>
</gene>
<dbReference type="GO" id="GO:0016746">
    <property type="term" value="F:acyltransferase activity"/>
    <property type="evidence" value="ECO:0007669"/>
    <property type="project" value="UniProtKB-KW"/>
</dbReference>
<evidence type="ECO:0000313" key="4">
    <source>
        <dbReference type="EMBL" id="KAJ9149261.1"/>
    </source>
</evidence>
<name>A0AA38RGB0_9PEZI</name>
<keyword evidence="4" id="KW-0012">Acyltransferase</keyword>
<proteinExistence type="inferred from homology"/>
<accession>A0AA38RGB0</accession>
<evidence type="ECO:0000256" key="1">
    <source>
        <dbReference type="ARBA" id="ARBA00009009"/>
    </source>
</evidence>
<reference evidence="4" key="1">
    <citation type="submission" date="2022-07" db="EMBL/GenBank/DDBJ databases">
        <title>Fungi with potential for degradation of polypropylene.</title>
        <authorList>
            <person name="Gostincar C."/>
        </authorList>
    </citation>
    <scope>NUCLEOTIDE SEQUENCE</scope>
    <source>
        <strain evidence="4">EXF-13308</strain>
    </source>
</reference>
<dbReference type="Proteomes" id="UP001174694">
    <property type="component" value="Unassembled WGS sequence"/>
</dbReference>
<dbReference type="InterPro" id="IPR001466">
    <property type="entry name" value="Beta-lactam-related"/>
</dbReference>
<comment type="similarity">
    <text evidence="1">Belongs to the class-A beta-lactamase family.</text>
</comment>
<dbReference type="AlphaFoldDB" id="A0AA38RGB0"/>
<dbReference type="GO" id="GO:0016787">
    <property type="term" value="F:hydrolase activity"/>
    <property type="evidence" value="ECO:0007669"/>
    <property type="project" value="UniProtKB-KW"/>
</dbReference>
<evidence type="ECO:0000256" key="2">
    <source>
        <dbReference type="ARBA" id="ARBA00022801"/>
    </source>
</evidence>
<organism evidence="4 5">
    <name type="scientific">Pleurostoma richardsiae</name>
    <dbReference type="NCBI Taxonomy" id="41990"/>
    <lineage>
        <taxon>Eukaryota</taxon>
        <taxon>Fungi</taxon>
        <taxon>Dikarya</taxon>
        <taxon>Ascomycota</taxon>
        <taxon>Pezizomycotina</taxon>
        <taxon>Sordariomycetes</taxon>
        <taxon>Sordariomycetidae</taxon>
        <taxon>Calosphaeriales</taxon>
        <taxon>Pleurostomataceae</taxon>
        <taxon>Pleurostoma</taxon>
    </lineage>
</organism>